<dbReference type="InterPro" id="IPR036388">
    <property type="entry name" value="WH-like_DNA-bd_sf"/>
</dbReference>
<evidence type="ECO:0000313" key="1">
    <source>
        <dbReference type="EMBL" id="AUX20922.1"/>
    </source>
</evidence>
<evidence type="ECO:0000313" key="2">
    <source>
        <dbReference type="Proteomes" id="UP000295781"/>
    </source>
</evidence>
<dbReference type="Gene3D" id="1.10.1740.10">
    <property type="match status" value="1"/>
</dbReference>
<dbReference type="EMBL" id="CP012670">
    <property type="protein sequence ID" value="AUX20922.1"/>
    <property type="molecule type" value="Genomic_DNA"/>
</dbReference>
<name>A0A4V0NCZ8_SORCE</name>
<dbReference type="AlphaFoldDB" id="A0A4V0NCZ8"/>
<dbReference type="OrthoDB" id="5520011at2"/>
<reference evidence="1 2" key="1">
    <citation type="submission" date="2015-09" db="EMBL/GenBank/DDBJ databases">
        <title>Sorangium comparison.</title>
        <authorList>
            <person name="Zaburannyi N."/>
            <person name="Bunk B."/>
            <person name="Overmann J."/>
            <person name="Mueller R."/>
        </authorList>
    </citation>
    <scope>NUCLEOTIDE SEQUENCE [LARGE SCALE GENOMIC DNA]</scope>
    <source>
        <strain evidence="1 2">So ceGT47</strain>
    </source>
</reference>
<protein>
    <submittedName>
        <fullName evidence="1">ECF family RNA polymerase sigma factor</fullName>
    </submittedName>
</protein>
<dbReference type="Gene3D" id="1.10.10.10">
    <property type="entry name" value="Winged helix-like DNA-binding domain superfamily/Winged helix DNA-binding domain"/>
    <property type="match status" value="1"/>
</dbReference>
<dbReference type="Proteomes" id="UP000295781">
    <property type="component" value="Chromosome"/>
</dbReference>
<dbReference type="RefSeq" id="WP_129346314.1">
    <property type="nucleotide sequence ID" value="NZ_CP012670.1"/>
</dbReference>
<sequence length="204" mass="23261">MGERSRTAGSAAAGTRSGLRVPFENIARHRCMIMDNQRRLKIPACDRSDVMQEILLSAWRTVETGGFHASECRSVGESVRRWLYVVTWHHTTHYRERQHQWEKGRDSRVCSAINDVVLPPFEQVEARLCLRRLERIDPALRDVVADSALGYTAEEIAAERGQNPSTIQHRVERGREQLRRMLRSKNAPAPLAIRGMLASMPPLP</sequence>
<dbReference type="SUPFAM" id="SSF88659">
    <property type="entry name" value="Sigma3 and sigma4 domains of RNA polymerase sigma factors"/>
    <property type="match status" value="1"/>
</dbReference>
<gene>
    <name evidence="1" type="ORF">SOCEGT47_013980</name>
</gene>
<organism evidence="1 2">
    <name type="scientific">Sorangium cellulosum</name>
    <name type="common">Polyangium cellulosum</name>
    <dbReference type="NCBI Taxonomy" id="56"/>
    <lineage>
        <taxon>Bacteria</taxon>
        <taxon>Pseudomonadati</taxon>
        <taxon>Myxococcota</taxon>
        <taxon>Polyangia</taxon>
        <taxon>Polyangiales</taxon>
        <taxon>Polyangiaceae</taxon>
        <taxon>Sorangium</taxon>
    </lineage>
</organism>
<proteinExistence type="predicted"/>
<accession>A0A4V0NCZ8</accession>
<dbReference type="InterPro" id="IPR013324">
    <property type="entry name" value="RNA_pol_sigma_r3/r4-like"/>
</dbReference>